<reference evidence="4" key="1">
    <citation type="journal article" date="2020" name="Stud. Mycol.">
        <title>101 Dothideomycetes genomes: a test case for predicting lifestyles and emergence of pathogens.</title>
        <authorList>
            <person name="Haridas S."/>
            <person name="Albert R."/>
            <person name="Binder M."/>
            <person name="Bloem J."/>
            <person name="Labutti K."/>
            <person name="Salamov A."/>
            <person name="Andreopoulos B."/>
            <person name="Baker S."/>
            <person name="Barry K."/>
            <person name="Bills G."/>
            <person name="Bluhm B."/>
            <person name="Cannon C."/>
            <person name="Castanera R."/>
            <person name="Culley D."/>
            <person name="Daum C."/>
            <person name="Ezra D."/>
            <person name="Gonzalez J."/>
            <person name="Henrissat B."/>
            <person name="Kuo A."/>
            <person name="Liang C."/>
            <person name="Lipzen A."/>
            <person name="Lutzoni F."/>
            <person name="Magnuson J."/>
            <person name="Mondo S."/>
            <person name="Nolan M."/>
            <person name="Ohm R."/>
            <person name="Pangilinan J."/>
            <person name="Park H.-J."/>
            <person name="Ramirez L."/>
            <person name="Alfaro M."/>
            <person name="Sun H."/>
            <person name="Tritt A."/>
            <person name="Yoshinaga Y."/>
            <person name="Zwiers L.-H."/>
            <person name="Turgeon B."/>
            <person name="Goodwin S."/>
            <person name="Spatafora J."/>
            <person name="Crous P."/>
            <person name="Grigoriev I."/>
        </authorList>
    </citation>
    <scope>NUCLEOTIDE SEQUENCE</scope>
    <source>
        <strain evidence="4">CBS 473.64</strain>
    </source>
</reference>
<dbReference type="GO" id="GO:0034599">
    <property type="term" value="P:cellular response to oxidative stress"/>
    <property type="evidence" value="ECO:0007669"/>
    <property type="project" value="TreeGrafter"/>
</dbReference>
<dbReference type="PANTHER" id="PTHR45694">
    <property type="entry name" value="GLUTAREDOXIN 2"/>
    <property type="match status" value="1"/>
</dbReference>
<name>A0A6A6SCI0_9PLEO</name>
<dbReference type="GO" id="GO:0005801">
    <property type="term" value="C:cis-Golgi network"/>
    <property type="evidence" value="ECO:0007669"/>
    <property type="project" value="TreeGrafter"/>
</dbReference>
<dbReference type="GO" id="GO:0000324">
    <property type="term" value="C:fungal-type vacuole"/>
    <property type="evidence" value="ECO:0007669"/>
    <property type="project" value="TreeGrafter"/>
</dbReference>
<dbReference type="PROSITE" id="PS51354">
    <property type="entry name" value="GLUTAREDOXIN_2"/>
    <property type="match status" value="1"/>
</dbReference>
<dbReference type="GO" id="GO:0015038">
    <property type="term" value="F:glutathione disulfide oxidoreductase activity"/>
    <property type="evidence" value="ECO:0007669"/>
    <property type="project" value="TreeGrafter"/>
</dbReference>
<keyword evidence="2" id="KW-0732">Signal</keyword>
<gene>
    <name evidence="4" type="ORF">P280DRAFT_513453</name>
</gene>
<evidence type="ECO:0000313" key="4">
    <source>
        <dbReference type="EMBL" id="KAF2645555.1"/>
    </source>
</evidence>
<sequence>MPSQRRVRVFGLLLFVFVAITLYMTTSARQTRSSAFYVKTQEALQAREYMEAAKQRDADGVESRLKAAEDDAKKATNAKHEKYLDSVGGGSKENKKSVGGGKFRMQDGDEQKAVPGVATVGGRPRDKLASKEKAKESPEDHEVEVELNAILKKSPIIIFSKSYCPHSKKAKQILLEKYNIVPAPYVVELDEHPLGPKLQETLAEKTGRRTVPNVLVLGMSIGGGSEMQDFDEKDQLVSKIKGIGGSRISKAERKMSQTEMRRRRALRA</sequence>
<proteinExistence type="predicted"/>
<dbReference type="CDD" id="cd03419">
    <property type="entry name" value="GRX_GRXh_1_2_like"/>
    <property type="match status" value="1"/>
</dbReference>
<feature type="region of interest" description="Disordered" evidence="1">
    <location>
        <begin position="55"/>
        <end position="140"/>
    </location>
</feature>
<feature type="signal peptide" evidence="2">
    <location>
        <begin position="1"/>
        <end position="28"/>
    </location>
</feature>
<dbReference type="PANTHER" id="PTHR45694:SF5">
    <property type="entry name" value="GLUTAREDOXIN 2"/>
    <property type="match status" value="1"/>
</dbReference>
<dbReference type="GO" id="GO:0005796">
    <property type="term" value="C:Golgi lumen"/>
    <property type="evidence" value="ECO:0007669"/>
    <property type="project" value="TreeGrafter"/>
</dbReference>
<evidence type="ECO:0000256" key="2">
    <source>
        <dbReference type="SAM" id="SignalP"/>
    </source>
</evidence>
<feature type="chain" id="PRO_5025589303" evidence="2">
    <location>
        <begin position="29"/>
        <end position="268"/>
    </location>
</feature>
<dbReference type="EMBL" id="MU006777">
    <property type="protein sequence ID" value="KAF2645555.1"/>
    <property type="molecule type" value="Genomic_DNA"/>
</dbReference>
<dbReference type="Gene3D" id="3.40.30.10">
    <property type="entry name" value="Glutaredoxin"/>
    <property type="match status" value="1"/>
</dbReference>
<feature type="compositionally biased region" description="Basic and acidic residues" evidence="1">
    <location>
        <begin position="55"/>
        <end position="84"/>
    </location>
</feature>
<dbReference type="InterPro" id="IPR014025">
    <property type="entry name" value="Glutaredoxin_subgr"/>
</dbReference>
<dbReference type="SUPFAM" id="SSF52833">
    <property type="entry name" value="Thioredoxin-like"/>
    <property type="match status" value="1"/>
</dbReference>
<feature type="domain" description="Glutaredoxin" evidence="3">
    <location>
        <begin position="156"/>
        <end position="218"/>
    </location>
</feature>
<evidence type="ECO:0000259" key="3">
    <source>
        <dbReference type="Pfam" id="PF00462"/>
    </source>
</evidence>
<dbReference type="PRINTS" id="PR00160">
    <property type="entry name" value="GLUTAREDOXIN"/>
</dbReference>
<dbReference type="OrthoDB" id="423313at2759"/>
<dbReference type="AlphaFoldDB" id="A0A6A6SCI0"/>
<dbReference type="InterPro" id="IPR002109">
    <property type="entry name" value="Glutaredoxin"/>
</dbReference>
<dbReference type="Pfam" id="PF00462">
    <property type="entry name" value="Glutaredoxin"/>
    <property type="match status" value="1"/>
</dbReference>
<dbReference type="Proteomes" id="UP000799753">
    <property type="component" value="Unassembled WGS sequence"/>
</dbReference>
<protein>
    <submittedName>
        <fullName evidence="4">Glutaredoxin</fullName>
    </submittedName>
</protein>
<feature type="compositionally biased region" description="Basic and acidic residues" evidence="1">
    <location>
        <begin position="123"/>
        <end position="140"/>
    </location>
</feature>
<evidence type="ECO:0000256" key="1">
    <source>
        <dbReference type="SAM" id="MobiDB-lite"/>
    </source>
</evidence>
<organism evidence="4 5">
    <name type="scientific">Massarina eburnea CBS 473.64</name>
    <dbReference type="NCBI Taxonomy" id="1395130"/>
    <lineage>
        <taxon>Eukaryota</taxon>
        <taxon>Fungi</taxon>
        <taxon>Dikarya</taxon>
        <taxon>Ascomycota</taxon>
        <taxon>Pezizomycotina</taxon>
        <taxon>Dothideomycetes</taxon>
        <taxon>Pleosporomycetidae</taxon>
        <taxon>Pleosporales</taxon>
        <taxon>Massarineae</taxon>
        <taxon>Massarinaceae</taxon>
        <taxon>Massarina</taxon>
    </lineage>
</organism>
<accession>A0A6A6SCI0</accession>
<evidence type="ECO:0000313" key="5">
    <source>
        <dbReference type="Proteomes" id="UP000799753"/>
    </source>
</evidence>
<keyword evidence="5" id="KW-1185">Reference proteome</keyword>
<dbReference type="InterPro" id="IPR036249">
    <property type="entry name" value="Thioredoxin-like_sf"/>
</dbReference>